<dbReference type="SUPFAM" id="SSF75632">
    <property type="entry name" value="Cullin homology domain"/>
    <property type="match status" value="1"/>
</dbReference>
<name>J3KZY0_ORYBR</name>
<reference evidence="5" key="2">
    <citation type="submission" date="2013-04" db="UniProtKB">
        <authorList>
            <consortium name="EnsemblPlants"/>
        </authorList>
    </citation>
    <scope>IDENTIFICATION</scope>
</reference>
<dbReference type="SUPFAM" id="SSF74788">
    <property type="entry name" value="Cullin repeat-like"/>
    <property type="match status" value="1"/>
</dbReference>
<dbReference type="Pfam" id="PF00888">
    <property type="entry name" value="Cullin"/>
    <property type="match status" value="1"/>
</dbReference>
<evidence type="ECO:0000313" key="6">
    <source>
        <dbReference type="Proteomes" id="UP000006038"/>
    </source>
</evidence>
<evidence type="ECO:0000256" key="2">
    <source>
        <dbReference type="PROSITE-ProRule" id="PRU00330"/>
    </source>
</evidence>
<dbReference type="HOGENOM" id="CLU_1374089_0_0_1"/>
<reference evidence="5" key="1">
    <citation type="journal article" date="2013" name="Nat. Commun.">
        <title>Whole-genome sequencing of Oryza brachyantha reveals mechanisms underlying Oryza genome evolution.</title>
        <authorList>
            <person name="Chen J."/>
            <person name="Huang Q."/>
            <person name="Gao D."/>
            <person name="Wang J."/>
            <person name="Lang Y."/>
            <person name="Liu T."/>
            <person name="Li B."/>
            <person name="Bai Z."/>
            <person name="Luis Goicoechea J."/>
            <person name="Liang C."/>
            <person name="Chen C."/>
            <person name="Zhang W."/>
            <person name="Sun S."/>
            <person name="Liao Y."/>
            <person name="Zhang X."/>
            <person name="Yang L."/>
            <person name="Song C."/>
            <person name="Wang M."/>
            <person name="Shi J."/>
            <person name="Liu G."/>
            <person name="Liu J."/>
            <person name="Zhou H."/>
            <person name="Zhou W."/>
            <person name="Yu Q."/>
            <person name="An N."/>
            <person name="Chen Y."/>
            <person name="Cai Q."/>
            <person name="Wang B."/>
            <person name="Liu B."/>
            <person name="Min J."/>
            <person name="Huang Y."/>
            <person name="Wu H."/>
            <person name="Li Z."/>
            <person name="Zhang Y."/>
            <person name="Yin Y."/>
            <person name="Song W."/>
            <person name="Jiang J."/>
            <person name="Jackson S.A."/>
            <person name="Wing R.A."/>
            <person name="Wang J."/>
            <person name="Chen M."/>
        </authorList>
    </citation>
    <scope>NUCLEOTIDE SEQUENCE [LARGE SCALE GENOMIC DNA]</scope>
    <source>
        <strain evidence="5">cv. IRGC 101232</strain>
    </source>
</reference>
<evidence type="ECO:0000259" key="4">
    <source>
        <dbReference type="PROSITE" id="PS50069"/>
    </source>
</evidence>
<dbReference type="InterPro" id="IPR001373">
    <property type="entry name" value="Cullin_N"/>
</dbReference>
<dbReference type="OMA" id="INVAHER"/>
<dbReference type="GO" id="GO:0006511">
    <property type="term" value="P:ubiquitin-dependent protein catabolic process"/>
    <property type="evidence" value="ECO:0007669"/>
    <property type="project" value="InterPro"/>
</dbReference>
<evidence type="ECO:0000313" key="5">
    <source>
        <dbReference type="EnsemblPlants" id="OB01G25360.1"/>
    </source>
</evidence>
<protein>
    <recommendedName>
        <fullName evidence="4">Cullin family profile domain-containing protein</fullName>
    </recommendedName>
</protein>
<dbReference type="InterPro" id="IPR016158">
    <property type="entry name" value="Cullin_homology"/>
</dbReference>
<dbReference type="PROSITE" id="PS50069">
    <property type="entry name" value="CULLIN_2"/>
    <property type="match status" value="1"/>
</dbReference>
<organism evidence="5">
    <name type="scientific">Oryza brachyantha</name>
    <name type="common">malo sina</name>
    <dbReference type="NCBI Taxonomy" id="4533"/>
    <lineage>
        <taxon>Eukaryota</taxon>
        <taxon>Viridiplantae</taxon>
        <taxon>Streptophyta</taxon>
        <taxon>Embryophyta</taxon>
        <taxon>Tracheophyta</taxon>
        <taxon>Spermatophyta</taxon>
        <taxon>Magnoliopsida</taxon>
        <taxon>Liliopsida</taxon>
        <taxon>Poales</taxon>
        <taxon>Poaceae</taxon>
        <taxon>BOP clade</taxon>
        <taxon>Oryzoideae</taxon>
        <taxon>Oryzeae</taxon>
        <taxon>Oryzinae</taxon>
        <taxon>Oryza</taxon>
    </lineage>
</organism>
<dbReference type="STRING" id="4533.J3KZY0"/>
<keyword evidence="6" id="KW-1185">Reference proteome</keyword>
<accession>J3KZY0</accession>
<dbReference type="AlphaFoldDB" id="J3KZY0"/>
<dbReference type="InterPro" id="IPR036317">
    <property type="entry name" value="Cullin_homology_sf"/>
</dbReference>
<dbReference type="Proteomes" id="UP000006038">
    <property type="component" value="Chromosome 1"/>
</dbReference>
<evidence type="ECO:0000256" key="1">
    <source>
        <dbReference type="ARBA" id="ARBA00006019"/>
    </source>
</evidence>
<dbReference type="eggNOG" id="KOG2166">
    <property type="taxonomic scope" value="Eukaryota"/>
</dbReference>
<proteinExistence type="inferred from homology"/>
<dbReference type="InterPro" id="IPR045093">
    <property type="entry name" value="Cullin"/>
</dbReference>
<sequence length="199" mass="22703">MARARRWRARAEEEAKGHNCELDHVSAEGMSLLKHTTDVAIRRKDEMKGSTELLKQDFVRNVIELHEKYMSFVTNCFQDSTLFRKALKESFEVFCNKDVGCSSAELFAAYCESILKKGGSDEDVETALDKAVKVLTYLSNKDLFAEFHRKKFMIRFLFERNINVAHERIIFSKITQFFGGGGGACFKNGGNAPIYYNGK</sequence>
<dbReference type="GO" id="GO:0031625">
    <property type="term" value="F:ubiquitin protein ligase binding"/>
    <property type="evidence" value="ECO:0007669"/>
    <property type="project" value="InterPro"/>
</dbReference>
<dbReference type="InterPro" id="IPR016159">
    <property type="entry name" value="Cullin_repeat-like_dom_sf"/>
</dbReference>
<dbReference type="EnsemblPlants" id="OB01G25360.1">
    <property type="protein sequence ID" value="OB01G25360.1"/>
    <property type="gene ID" value="OB01G25360"/>
</dbReference>
<evidence type="ECO:0000256" key="3">
    <source>
        <dbReference type="RuleBase" id="RU003829"/>
    </source>
</evidence>
<dbReference type="Gramene" id="OB01G25360.1">
    <property type="protein sequence ID" value="OB01G25360.1"/>
    <property type="gene ID" value="OB01G25360"/>
</dbReference>
<dbReference type="PANTHER" id="PTHR11932">
    <property type="entry name" value="CULLIN"/>
    <property type="match status" value="1"/>
</dbReference>
<comment type="similarity">
    <text evidence="1 2 3">Belongs to the cullin family.</text>
</comment>
<dbReference type="Gene3D" id="1.20.1310.10">
    <property type="entry name" value="Cullin Repeats"/>
    <property type="match status" value="2"/>
</dbReference>
<feature type="domain" description="Cullin family profile" evidence="4">
    <location>
        <begin position="102"/>
        <end position="176"/>
    </location>
</feature>